<protein>
    <submittedName>
        <fullName evidence="2">Uncharacterized protein</fullName>
    </submittedName>
</protein>
<dbReference type="EMBL" id="KQ085883">
    <property type="protein sequence ID" value="KLO20009.1"/>
    <property type="molecule type" value="Genomic_DNA"/>
</dbReference>
<proteinExistence type="predicted"/>
<gene>
    <name evidence="2" type="ORF">SCHPADRAFT_24760</name>
</gene>
<feature type="region of interest" description="Disordered" evidence="1">
    <location>
        <begin position="152"/>
        <end position="172"/>
    </location>
</feature>
<reference evidence="2 3" key="1">
    <citation type="submission" date="2015-04" db="EMBL/GenBank/DDBJ databases">
        <title>Complete genome sequence of Schizopora paradoxa KUC8140, a cosmopolitan wood degrader in East Asia.</title>
        <authorList>
            <consortium name="DOE Joint Genome Institute"/>
            <person name="Min B."/>
            <person name="Park H."/>
            <person name="Jang Y."/>
            <person name="Kim J.-J."/>
            <person name="Kim K.H."/>
            <person name="Pangilinan J."/>
            <person name="Lipzen A."/>
            <person name="Riley R."/>
            <person name="Grigoriev I.V."/>
            <person name="Spatafora J.W."/>
            <person name="Choi I.-G."/>
        </authorList>
    </citation>
    <scope>NUCLEOTIDE SEQUENCE [LARGE SCALE GENOMIC DNA]</scope>
    <source>
        <strain evidence="2 3">KUC8140</strain>
    </source>
</reference>
<sequence length="327" mass="35780">MKVGAKGANESKYSFDVPRLAPYVPIPDRELDMKRTSVLSNNQCSNFLDLKNSPLVDSDNTSFEGFCYFRDIAPQEVIKKRSSQRPLSSIMRRRTSKLSTRAPEENIDAFQTSTPLSPRSSEVKSILRSPTRHFPGDSLSVADFPSIRRSMSRASLGSTPRKLQKKRSTMTGTTPRLSVLANRKSMSSLLGIAGSDVKDDSPCVDPMGPSVRRLDSSASVSSATPNLPAGIVQTGRGIGYSHTPQASRSKISLVSIKSNSCFGKIKFPNINMLACKSADNLPRTRKDVMQQIYGSNWSIAHSTINFGIPEGLGQRVDEDEVPPLPVK</sequence>
<evidence type="ECO:0000313" key="2">
    <source>
        <dbReference type="EMBL" id="KLO20009.1"/>
    </source>
</evidence>
<evidence type="ECO:0000256" key="1">
    <source>
        <dbReference type="SAM" id="MobiDB-lite"/>
    </source>
</evidence>
<accession>A0A0H2S7U0</accession>
<organism evidence="2 3">
    <name type="scientific">Schizopora paradoxa</name>
    <dbReference type="NCBI Taxonomy" id="27342"/>
    <lineage>
        <taxon>Eukaryota</taxon>
        <taxon>Fungi</taxon>
        <taxon>Dikarya</taxon>
        <taxon>Basidiomycota</taxon>
        <taxon>Agaricomycotina</taxon>
        <taxon>Agaricomycetes</taxon>
        <taxon>Hymenochaetales</taxon>
        <taxon>Schizoporaceae</taxon>
        <taxon>Schizopora</taxon>
    </lineage>
</organism>
<keyword evidence="3" id="KW-1185">Reference proteome</keyword>
<evidence type="ECO:0000313" key="3">
    <source>
        <dbReference type="Proteomes" id="UP000053477"/>
    </source>
</evidence>
<dbReference type="InParanoid" id="A0A0H2S7U0"/>
<name>A0A0H2S7U0_9AGAM</name>
<dbReference type="AlphaFoldDB" id="A0A0H2S7U0"/>
<dbReference type="Proteomes" id="UP000053477">
    <property type="component" value="Unassembled WGS sequence"/>
</dbReference>